<proteinExistence type="predicted"/>
<comment type="caution">
    <text evidence="1">The sequence shown here is derived from an EMBL/GenBank/DDBJ whole genome shotgun (WGS) entry which is preliminary data.</text>
</comment>
<evidence type="ECO:0000313" key="1">
    <source>
        <dbReference type="EMBL" id="KAH7927826.1"/>
    </source>
</evidence>
<accession>A0ACB8BRY0</accession>
<evidence type="ECO:0000313" key="2">
    <source>
        <dbReference type="Proteomes" id="UP000790709"/>
    </source>
</evidence>
<keyword evidence="2" id="KW-1185">Reference proteome</keyword>
<reference evidence="1" key="1">
    <citation type="journal article" date="2021" name="New Phytol.">
        <title>Evolutionary innovations through gain and loss of genes in the ectomycorrhizal Boletales.</title>
        <authorList>
            <person name="Wu G."/>
            <person name="Miyauchi S."/>
            <person name="Morin E."/>
            <person name="Kuo A."/>
            <person name="Drula E."/>
            <person name="Varga T."/>
            <person name="Kohler A."/>
            <person name="Feng B."/>
            <person name="Cao Y."/>
            <person name="Lipzen A."/>
            <person name="Daum C."/>
            <person name="Hundley H."/>
            <person name="Pangilinan J."/>
            <person name="Johnson J."/>
            <person name="Barry K."/>
            <person name="LaButti K."/>
            <person name="Ng V."/>
            <person name="Ahrendt S."/>
            <person name="Min B."/>
            <person name="Choi I.G."/>
            <person name="Park H."/>
            <person name="Plett J.M."/>
            <person name="Magnuson J."/>
            <person name="Spatafora J.W."/>
            <person name="Nagy L.G."/>
            <person name="Henrissat B."/>
            <person name="Grigoriev I.V."/>
            <person name="Yang Z.L."/>
            <person name="Xu J."/>
            <person name="Martin F.M."/>
        </authorList>
    </citation>
    <scope>NUCLEOTIDE SEQUENCE</scope>
    <source>
        <strain evidence="1">KUC20120723A-06</strain>
    </source>
</reference>
<sequence>MSRPRPLVSLDLEPPKPDPGADEHGTPRKTWYHYLPLGFLIVLMLAPHPSLLIVLVNHYLRTLHNPIAFCVHLFIIYTLTFLAFSSLIVCVARDPGPISPDSSETETDDENEDMGLTEALLAMGDEDMSPARWCRKCWASRPERAHHCNTCGRCVLKMDHHCPWLGSKCVGHRTYPAFVHFICCVTIFSAYVAWVSGSAFWYAVKNPYEVDQVTPVHELFLLMAGVVFTLVMGSFLIYHLYLISTNQTTLENLSPFIILRHLPPLPAHLRLSDPPLEHELSYKQRRLVQRAQKSVRMYDVGWRKNWGQVFGWTRRWGLLYRILVGGGGKGDGRSFPRNPRAGEMLSRLAAALVTADKDA</sequence>
<organism evidence="1 2">
    <name type="scientific">Leucogyrophana mollusca</name>
    <dbReference type="NCBI Taxonomy" id="85980"/>
    <lineage>
        <taxon>Eukaryota</taxon>
        <taxon>Fungi</taxon>
        <taxon>Dikarya</taxon>
        <taxon>Basidiomycota</taxon>
        <taxon>Agaricomycotina</taxon>
        <taxon>Agaricomycetes</taxon>
        <taxon>Agaricomycetidae</taxon>
        <taxon>Boletales</taxon>
        <taxon>Boletales incertae sedis</taxon>
        <taxon>Leucogyrophana</taxon>
    </lineage>
</organism>
<dbReference type="EMBL" id="MU266361">
    <property type="protein sequence ID" value="KAH7927826.1"/>
    <property type="molecule type" value="Genomic_DNA"/>
</dbReference>
<gene>
    <name evidence="1" type="ORF">BV22DRAFT_1127138</name>
</gene>
<name>A0ACB8BRY0_9AGAM</name>
<dbReference type="Proteomes" id="UP000790709">
    <property type="component" value="Unassembled WGS sequence"/>
</dbReference>
<protein>
    <submittedName>
        <fullName evidence="1">Zf-DHHC-domain-containing protein</fullName>
    </submittedName>
</protein>